<evidence type="ECO:0000313" key="5">
    <source>
        <dbReference type="EMBL" id="AXK84172.1"/>
    </source>
</evidence>
<gene>
    <name evidence="5" type="ORF">DW352_22020</name>
</gene>
<dbReference type="SMART" id="SM00382">
    <property type="entry name" value="AAA"/>
    <property type="match status" value="1"/>
</dbReference>
<dbReference type="CDD" id="cd03219">
    <property type="entry name" value="ABC_Mj1267_LivG_branched"/>
    <property type="match status" value="1"/>
</dbReference>
<dbReference type="Gene3D" id="3.40.50.300">
    <property type="entry name" value="P-loop containing nucleotide triphosphate hydrolases"/>
    <property type="match status" value="1"/>
</dbReference>
<organism evidence="5 6">
    <name type="scientific">Pseudolabrys taiwanensis</name>
    <dbReference type="NCBI Taxonomy" id="331696"/>
    <lineage>
        <taxon>Bacteria</taxon>
        <taxon>Pseudomonadati</taxon>
        <taxon>Pseudomonadota</taxon>
        <taxon>Alphaproteobacteria</taxon>
        <taxon>Hyphomicrobiales</taxon>
        <taxon>Xanthobacteraceae</taxon>
        <taxon>Pseudolabrys</taxon>
    </lineage>
</organism>
<dbReference type="GO" id="GO:0005886">
    <property type="term" value="C:plasma membrane"/>
    <property type="evidence" value="ECO:0007669"/>
    <property type="project" value="TreeGrafter"/>
</dbReference>
<dbReference type="InterPro" id="IPR003439">
    <property type="entry name" value="ABC_transporter-like_ATP-bd"/>
</dbReference>
<keyword evidence="6" id="KW-1185">Reference proteome</keyword>
<evidence type="ECO:0000259" key="4">
    <source>
        <dbReference type="PROSITE" id="PS50893"/>
    </source>
</evidence>
<dbReference type="GO" id="GO:1903805">
    <property type="term" value="P:L-valine import across plasma membrane"/>
    <property type="evidence" value="ECO:0007669"/>
    <property type="project" value="TreeGrafter"/>
</dbReference>
<dbReference type="GO" id="GO:0015808">
    <property type="term" value="P:L-alanine transport"/>
    <property type="evidence" value="ECO:0007669"/>
    <property type="project" value="TreeGrafter"/>
</dbReference>
<dbReference type="GO" id="GO:0015192">
    <property type="term" value="F:L-phenylalanine transmembrane transporter activity"/>
    <property type="evidence" value="ECO:0007669"/>
    <property type="project" value="TreeGrafter"/>
</dbReference>
<keyword evidence="2" id="KW-0547">Nucleotide-binding</keyword>
<accession>A0A346A4S5</accession>
<keyword evidence="1" id="KW-0813">Transport</keyword>
<dbReference type="PANTHER" id="PTHR45772">
    <property type="entry name" value="CONSERVED COMPONENT OF ABC TRANSPORTER FOR NATURAL AMINO ACIDS-RELATED"/>
    <property type="match status" value="1"/>
</dbReference>
<dbReference type="OrthoDB" id="9779872at2"/>
<reference evidence="5 6" key="1">
    <citation type="submission" date="2018-07" db="EMBL/GenBank/DDBJ databases">
        <authorList>
            <person name="Quirk P.G."/>
            <person name="Krulwich T.A."/>
        </authorList>
    </citation>
    <scope>NUCLEOTIDE SEQUENCE [LARGE SCALE GENOMIC DNA]</scope>
    <source>
        <strain evidence="5 6">CC-BB4</strain>
    </source>
</reference>
<protein>
    <submittedName>
        <fullName evidence="5">ABC transporter ATP-binding protein</fullName>
    </submittedName>
</protein>
<dbReference type="PANTHER" id="PTHR45772:SF7">
    <property type="entry name" value="AMINO ACID ABC TRANSPORTER ATP-BINDING PROTEIN"/>
    <property type="match status" value="1"/>
</dbReference>
<keyword evidence="3 5" id="KW-0067">ATP-binding</keyword>
<dbReference type="FunFam" id="3.40.50.300:FF:000421">
    <property type="entry name" value="Branched-chain amino acid ABC transporter ATP-binding protein"/>
    <property type="match status" value="1"/>
</dbReference>
<dbReference type="AlphaFoldDB" id="A0A346A4S5"/>
<dbReference type="Pfam" id="PF12399">
    <property type="entry name" value="BCA_ABC_TP_C"/>
    <property type="match status" value="1"/>
</dbReference>
<dbReference type="GO" id="GO:0042941">
    <property type="term" value="P:D-alanine transmembrane transport"/>
    <property type="evidence" value="ECO:0007669"/>
    <property type="project" value="TreeGrafter"/>
</dbReference>
<dbReference type="InterPro" id="IPR051120">
    <property type="entry name" value="ABC_AA/LPS_Transport"/>
</dbReference>
<dbReference type="InterPro" id="IPR032823">
    <property type="entry name" value="BCA_ABC_TP_C"/>
</dbReference>
<proteinExistence type="predicted"/>
<dbReference type="Pfam" id="PF00005">
    <property type="entry name" value="ABC_tran"/>
    <property type="match status" value="1"/>
</dbReference>
<dbReference type="EMBL" id="CP031417">
    <property type="protein sequence ID" value="AXK84172.1"/>
    <property type="molecule type" value="Genomic_DNA"/>
</dbReference>
<dbReference type="KEGG" id="ptaw:DW352_22020"/>
<sequence>MSLLRIEGLTRRFGGLVAVDDVSLDIPADGLSAIIGPNGAGKTTLFNMISGFMPPSAGSVHFDGQKISGLPPESIARRGLIRTFQLVQLFEGLTVLENVKVGCHLHTRGGLLAALMPLSRARAEEASVEVTARRLVEETGLATQAGTYAAVLPYGQKRLLEITRALAARPKLLLLDEPAAGLNRQETDALAILLRRIVAEGTAILLIEHDMNLVMNVADRIAVLDFGRLIAKGKPDEVRRNPDVIAAYLGTQEAARA</sequence>
<dbReference type="GO" id="GO:0005304">
    <property type="term" value="F:L-valine transmembrane transporter activity"/>
    <property type="evidence" value="ECO:0007669"/>
    <property type="project" value="TreeGrafter"/>
</dbReference>
<dbReference type="GO" id="GO:0016887">
    <property type="term" value="F:ATP hydrolysis activity"/>
    <property type="evidence" value="ECO:0007669"/>
    <property type="project" value="InterPro"/>
</dbReference>
<dbReference type="SUPFAM" id="SSF52540">
    <property type="entry name" value="P-loop containing nucleoside triphosphate hydrolases"/>
    <property type="match status" value="1"/>
</dbReference>
<feature type="domain" description="ABC transporter" evidence="4">
    <location>
        <begin position="4"/>
        <end position="251"/>
    </location>
</feature>
<dbReference type="InterPro" id="IPR003593">
    <property type="entry name" value="AAA+_ATPase"/>
</dbReference>
<evidence type="ECO:0000256" key="1">
    <source>
        <dbReference type="ARBA" id="ARBA00022448"/>
    </source>
</evidence>
<evidence type="ECO:0000256" key="2">
    <source>
        <dbReference type="ARBA" id="ARBA00022741"/>
    </source>
</evidence>
<evidence type="ECO:0000256" key="3">
    <source>
        <dbReference type="ARBA" id="ARBA00022840"/>
    </source>
</evidence>
<dbReference type="GO" id="GO:0005524">
    <property type="term" value="F:ATP binding"/>
    <property type="evidence" value="ECO:0007669"/>
    <property type="project" value="UniProtKB-KW"/>
</dbReference>
<dbReference type="GO" id="GO:0015188">
    <property type="term" value="F:L-isoleucine transmembrane transporter activity"/>
    <property type="evidence" value="ECO:0007669"/>
    <property type="project" value="TreeGrafter"/>
</dbReference>
<dbReference type="PROSITE" id="PS50893">
    <property type="entry name" value="ABC_TRANSPORTER_2"/>
    <property type="match status" value="1"/>
</dbReference>
<name>A0A346A4S5_9HYPH</name>
<dbReference type="Proteomes" id="UP000254889">
    <property type="component" value="Chromosome"/>
</dbReference>
<dbReference type="InterPro" id="IPR027417">
    <property type="entry name" value="P-loop_NTPase"/>
</dbReference>
<dbReference type="GO" id="GO:1903806">
    <property type="term" value="P:L-isoleucine import across plasma membrane"/>
    <property type="evidence" value="ECO:0007669"/>
    <property type="project" value="TreeGrafter"/>
</dbReference>
<dbReference type="RefSeq" id="WP_115694551.1">
    <property type="nucleotide sequence ID" value="NZ_CP031417.1"/>
</dbReference>
<evidence type="ECO:0000313" key="6">
    <source>
        <dbReference type="Proteomes" id="UP000254889"/>
    </source>
</evidence>